<proteinExistence type="predicted"/>
<sequence>MEADRFSTATYKPLVSILLAVYKPNNNWLIEQLISLNEQTYENIELLVYDDCPDFQINEEIIKKYITKFSYKLIRGIENKGSNKAFEELTKIAKGDFFAYCDQDDIWEYNKISSMLEKLQEKEVTLVCSDLSIIDESGNKTADSITDIRKRIVYKSGYNLAKDLLMTNFVTGCAMMVRKEIAQKAIPFEDTLIHDQWIAIIAAINGKIEFINKPLVKYRQHSFNQTGILKDVYDKKTYCQKRIEEFIYRYESLKKRFTNNEIEKIIDDTLIWLEARKSYFFKPSLDCLKIMIKYRKFHRISILIECFLPFIPNSIYKFIIKLTQKGII</sequence>
<evidence type="ECO:0000259" key="1">
    <source>
        <dbReference type="Pfam" id="PF00535"/>
    </source>
</evidence>
<organism evidence="2 3">
    <name type="scientific">Clostridium chromiireducens</name>
    <dbReference type="NCBI Taxonomy" id="225345"/>
    <lineage>
        <taxon>Bacteria</taxon>
        <taxon>Bacillati</taxon>
        <taxon>Bacillota</taxon>
        <taxon>Clostridia</taxon>
        <taxon>Eubacteriales</taxon>
        <taxon>Clostridiaceae</taxon>
        <taxon>Clostridium</taxon>
    </lineage>
</organism>
<comment type="caution">
    <text evidence="2">The sequence shown here is derived from an EMBL/GenBank/DDBJ whole genome shotgun (WGS) entry which is preliminary data.</text>
</comment>
<dbReference type="Proteomes" id="UP000191056">
    <property type="component" value="Unassembled WGS sequence"/>
</dbReference>
<keyword evidence="2" id="KW-0808">Transferase</keyword>
<dbReference type="Gene3D" id="3.90.550.10">
    <property type="entry name" value="Spore Coat Polysaccharide Biosynthesis Protein SpsA, Chain A"/>
    <property type="match status" value="1"/>
</dbReference>
<keyword evidence="3" id="KW-1185">Reference proteome</keyword>
<dbReference type="AlphaFoldDB" id="A0A1V4II60"/>
<dbReference type="EMBL" id="MZGT01000050">
    <property type="protein sequence ID" value="OPJ59540.1"/>
    <property type="molecule type" value="Genomic_DNA"/>
</dbReference>
<dbReference type="InterPro" id="IPR001173">
    <property type="entry name" value="Glyco_trans_2-like"/>
</dbReference>
<dbReference type="SUPFAM" id="SSF53448">
    <property type="entry name" value="Nucleotide-diphospho-sugar transferases"/>
    <property type="match status" value="1"/>
</dbReference>
<evidence type="ECO:0000313" key="2">
    <source>
        <dbReference type="EMBL" id="OPJ59540.1"/>
    </source>
</evidence>
<dbReference type="PANTHER" id="PTHR22916:SF3">
    <property type="entry name" value="UDP-GLCNAC:BETAGAL BETA-1,3-N-ACETYLGLUCOSAMINYLTRANSFERASE-LIKE PROTEIN 1"/>
    <property type="match status" value="1"/>
</dbReference>
<accession>A0A1V4II60</accession>
<dbReference type="Pfam" id="PF00535">
    <property type="entry name" value="Glycos_transf_2"/>
    <property type="match status" value="1"/>
</dbReference>
<dbReference type="GO" id="GO:0016758">
    <property type="term" value="F:hexosyltransferase activity"/>
    <property type="evidence" value="ECO:0007669"/>
    <property type="project" value="UniProtKB-ARBA"/>
</dbReference>
<dbReference type="InterPro" id="IPR029044">
    <property type="entry name" value="Nucleotide-diphossugar_trans"/>
</dbReference>
<reference evidence="2 3" key="1">
    <citation type="submission" date="2017-03" db="EMBL/GenBank/DDBJ databases">
        <title>Genome sequence of Clostridium chromiireducens DSM 23318.</title>
        <authorList>
            <person name="Poehlein A."/>
            <person name="Daniel R."/>
        </authorList>
    </citation>
    <scope>NUCLEOTIDE SEQUENCE [LARGE SCALE GENOMIC DNA]</scope>
    <source>
        <strain evidence="2 3">DSM 23318</strain>
    </source>
</reference>
<protein>
    <submittedName>
        <fullName evidence="2">Putative glycosyltransferase EpsH</fullName>
        <ecNumber evidence="2">2.4.-.-</ecNumber>
    </submittedName>
</protein>
<keyword evidence="2" id="KW-0328">Glycosyltransferase</keyword>
<feature type="domain" description="Glycosyltransferase 2-like" evidence="1">
    <location>
        <begin position="17"/>
        <end position="179"/>
    </location>
</feature>
<gene>
    <name evidence="2" type="primary">epsH_2</name>
    <name evidence="2" type="ORF">CLCHR_34230</name>
</gene>
<dbReference type="STRING" id="225345.CLCHR_34230"/>
<dbReference type="CDD" id="cd04196">
    <property type="entry name" value="GT_2_like_d"/>
    <property type="match status" value="1"/>
</dbReference>
<evidence type="ECO:0000313" key="3">
    <source>
        <dbReference type="Proteomes" id="UP000191056"/>
    </source>
</evidence>
<dbReference type="PANTHER" id="PTHR22916">
    <property type="entry name" value="GLYCOSYLTRANSFERASE"/>
    <property type="match status" value="1"/>
</dbReference>
<dbReference type="EC" id="2.4.-.-" evidence="2"/>
<name>A0A1V4II60_9CLOT</name>